<dbReference type="InterPro" id="IPR036735">
    <property type="entry name" value="NGN_dom_sf"/>
</dbReference>
<reference evidence="5 6" key="1">
    <citation type="journal article" date="2015" name="Nature">
        <title>rRNA introns, odd ribosomes, and small enigmatic genomes across a large radiation of phyla.</title>
        <authorList>
            <person name="Brown C.T."/>
            <person name="Hug L.A."/>
            <person name="Thomas B.C."/>
            <person name="Sharon I."/>
            <person name="Castelle C.J."/>
            <person name="Singh A."/>
            <person name="Wilkins M.J."/>
            <person name="Williams K.H."/>
            <person name="Banfield J.F."/>
        </authorList>
    </citation>
    <scope>NUCLEOTIDE SEQUENCE [LARGE SCALE GENOMIC DNA]</scope>
</reference>
<evidence type="ECO:0000256" key="3">
    <source>
        <dbReference type="ARBA" id="ARBA00023163"/>
    </source>
</evidence>
<evidence type="ECO:0000313" key="5">
    <source>
        <dbReference type="EMBL" id="KKQ90813.1"/>
    </source>
</evidence>
<dbReference type="PANTHER" id="PTHR30265:SF2">
    <property type="entry name" value="TRANSCRIPTION TERMINATION_ANTITERMINATION PROTEIN NUSG"/>
    <property type="match status" value="1"/>
</dbReference>
<sequence length="208" mass="23125">MVKKLIKSKKKNKKQFIFQLSPLSATIDAGWYVINTYSGHEYKVIEALKTRIKTMGLEDQIFQAIVPIQSKMVIRRGKKIKTQEKTLPGYVIIQMTVTDDSPVLSVSTTNPLPSPKKKLIILSKKSKRTNPNIRLLSPSEKLSKSLPVLLLILSAPSTPSTRKKVKLEFSSLSSNAKPPSKSIFSKSAKNFSVIIPLLFPMAGQPGFT</sequence>
<dbReference type="Pfam" id="PF02357">
    <property type="entry name" value="NusG"/>
    <property type="match status" value="1"/>
</dbReference>
<proteinExistence type="predicted"/>
<dbReference type="CDD" id="cd09891">
    <property type="entry name" value="NGN_Bact_1"/>
    <property type="match status" value="1"/>
</dbReference>
<protein>
    <submittedName>
        <fullName evidence="5">Transcription antitermination protein nusG</fullName>
    </submittedName>
</protein>
<dbReference type="SUPFAM" id="SSF82679">
    <property type="entry name" value="N-utilization substance G protein NusG, N-terminal domain"/>
    <property type="match status" value="1"/>
</dbReference>
<dbReference type="SMART" id="SM00738">
    <property type="entry name" value="NGN"/>
    <property type="match status" value="1"/>
</dbReference>
<evidence type="ECO:0000256" key="2">
    <source>
        <dbReference type="ARBA" id="ARBA00023015"/>
    </source>
</evidence>
<dbReference type="Proteomes" id="UP000033841">
    <property type="component" value="Unassembled WGS sequence"/>
</dbReference>
<name>A0A0G0LG18_9BACT</name>
<feature type="domain" description="NusG-like N-terminal" evidence="4">
    <location>
        <begin position="28"/>
        <end position="126"/>
    </location>
</feature>
<keyword evidence="1" id="KW-0889">Transcription antitermination</keyword>
<evidence type="ECO:0000313" key="6">
    <source>
        <dbReference type="Proteomes" id="UP000033841"/>
    </source>
</evidence>
<organism evidence="5 6">
    <name type="scientific">Candidatus Shapirobacteria bacterium GW2011_GWE1_38_92</name>
    <dbReference type="NCBI Taxonomy" id="1618489"/>
    <lineage>
        <taxon>Bacteria</taxon>
        <taxon>Candidatus Shapironibacteriota</taxon>
    </lineage>
</organism>
<keyword evidence="2" id="KW-0805">Transcription regulation</keyword>
<dbReference type="GO" id="GO:0006354">
    <property type="term" value="P:DNA-templated transcription elongation"/>
    <property type="evidence" value="ECO:0007669"/>
    <property type="project" value="InterPro"/>
</dbReference>
<dbReference type="InterPro" id="IPR047050">
    <property type="entry name" value="NGN"/>
</dbReference>
<comment type="caution">
    <text evidence="5">The sequence shown here is derived from an EMBL/GenBank/DDBJ whole genome shotgun (WGS) entry which is preliminary data.</text>
</comment>
<dbReference type="AlphaFoldDB" id="A0A0G0LG18"/>
<gene>
    <name evidence="5" type="ORF">UT14_C0028G0003</name>
</gene>
<evidence type="ECO:0000259" key="4">
    <source>
        <dbReference type="SMART" id="SM00738"/>
    </source>
</evidence>
<dbReference type="Gene3D" id="3.30.70.940">
    <property type="entry name" value="NusG, N-terminal domain"/>
    <property type="match status" value="1"/>
</dbReference>
<dbReference type="EMBL" id="LBVR01000028">
    <property type="protein sequence ID" value="KKQ90813.1"/>
    <property type="molecule type" value="Genomic_DNA"/>
</dbReference>
<dbReference type="InterPro" id="IPR006645">
    <property type="entry name" value="NGN-like_dom"/>
</dbReference>
<dbReference type="InterPro" id="IPR043425">
    <property type="entry name" value="NusG-like"/>
</dbReference>
<evidence type="ECO:0000256" key="1">
    <source>
        <dbReference type="ARBA" id="ARBA00022814"/>
    </source>
</evidence>
<dbReference type="PANTHER" id="PTHR30265">
    <property type="entry name" value="RHO-INTERACTING TRANSCRIPTION TERMINATION FACTOR NUSG"/>
    <property type="match status" value="1"/>
</dbReference>
<dbReference type="GO" id="GO:0031564">
    <property type="term" value="P:transcription antitermination"/>
    <property type="evidence" value="ECO:0007669"/>
    <property type="project" value="UniProtKB-KW"/>
</dbReference>
<accession>A0A0G0LG18</accession>
<dbReference type="GO" id="GO:0005829">
    <property type="term" value="C:cytosol"/>
    <property type="evidence" value="ECO:0007669"/>
    <property type="project" value="TreeGrafter"/>
</dbReference>
<keyword evidence="3" id="KW-0804">Transcription</keyword>